<comment type="caution">
    <text evidence="1">The sequence shown here is derived from an EMBL/GenBank/DDBJ whole genome shotgun (WGS) entry which is preliminary data.</text>
</comment>
<dbReference type="Proteomes" id="UP000076023">
    <property type="component" value="Unassembled WGS sequence"/>
</dbReference>
<protein>
    <submittedName>
        <fullName evidence="1">Uncharacterized protein</fullName>
    </submittedName>
</protein>
<accession>A0A146GDU4</accession>
<proteinExistence type="predicted"/>
<keyword evidence="2" id="KW-1185">Reference proteome</keyword>
<name>A0A146GDU4_TERSA</name>
<dbReference type="InParanoid" id="A0A146GDU4"/>
<organism evidence="1 2">
    <name type="scientific">Terrimicrobium sacchariphilum</name>
    <dbReference type="NCBI Taxonomy" id="690879"/>
    <lineage>
        <taxon>Bacteria</taxon>
        <taxon>Pseudomonadati</taxon>
        <taxon>Verrucomicrobiota</taxon>
        <taxon>Terrimicrobiia</taxon>
        <taxon>Terrimicrobiales</taxon>
        <taxon>Terrimicrobiaceae</taxon>
        <taxon>Terrimicrobium</taxon>
    </lineage>
</organism>
<evidence type="ECO:0000313" key="1">
    <source>
        <dbReference type="EMBL" id="GAT35480.1"/>
    </source>
</evidence>
<evidence type="ECO:0000313" key="2">
    <source>
        <dbReference type="Proteomes" id="UP000076023"/>
    </source>
</evidence>
<dbReference type="AlphaFoldDB" id="A0A146GDU4"/>
<dbReference type="EMBL" id="BDCO01000003">
    <property type="protein sequence ID" value="GAT35480.1"/>
    <property type="molecule type" value="Genomic_DNA"/>
</dbReference>
<dbReference type="STRING" id="690879.TSACC_3546"/>
<sequence length="123" mass="13183">MGLFAVGIRTEKESADILQVSHLSQKLLAMRRNTPDSNLGAKFPIPALQPGSSIAKTVVNLDQNGLIAPSAAEARYALTYRVDAPAVGSRKNFSVYLNFHWPAQASPANAAGHYEVLASIPPR</sequence>
<gene>
    <name evidence="1" type="ORF">TSACC_3546</name>
</gene>
<reference evidence="2" key="1">
    <citation type="journal article" date="2017" name="Genome Announc.">
        <title>Draft Genome Sequence of Terrimicrobium sacchariphilum NM-5T, a Facultative Anaerobic Soil Bacterium of the Class Spartobacteria.</title>
        <authorList>
            <person name="Qiu Y.L."/>
            <person name="Tourlousse D.M."/>
            <person name="Matsuura N."/>
            <person name="Ohashi A."/>
            <person name="Sekiguchi Y."/>
        </authorList>
    </citation>
    <scope>NUCLEOTIDE SEQUENCE [LARGE SCALE GENOMIC DNA]</scope>
    <source>
        <strain evidence="2">NM-5</strain>
    </source>
</reference>